<dbReference type="GO" id="GO:0071973">
    <property type="term" value="P:bacterial-type flagellum-dependent cell motility"/>
    <property type="evidence" value="ECO:0007669"/>
    <property type="project" value="InterPro"/>
</dbReference>
<evidence type="ECO:0000256" key="5">
    <source>
        <dbReference type="ARBA" id="ARBA00023143"/>
    </source>
</evidence>
<evidence type="ECO:0000256" key="4">
    <source>
        <dbReference type="ARBA" id="ARBA00023136"/>
    </source>
</evidence>
<keyword evidence="7" id="KW-0449">Lipoprotein</keyword>
<dbReference type="GO" id="GO:0009279">
    <property type="term" value="C:cell outer membrane"/>
    <property type="evidence" value="ECO:0007669"/>
    <property type="project" value="UniProtKB-SubCell"/>
</dbReference>
<dbReference type="NCBIfam" id="NF001305">
    <property type="entry name" value="PRK00249.1-5"/>
    <property type="match status" value="1"/>
</dbReference>
<feature type="signal peptide" evidence="8">
    <location>
        <begin position="1"/>
        <end position="18"/>
    </location>
</feature>
<keyword evidence="6 7" id="KW-0998">Cell outer membrane</keyword>
<dbReference type="PANTHER" id="PTHR34933:SF1">
    <property type="entry name" value="FLAGELLAR L-RING PROTEIN"/>
    <property type="match status" value="1"/>
</dbReference>
<protein>
    <recommendedName>
        <fullName evidence="7">Flagellar L-ring protein</fullName>
    </recommendedName>
    <alternativeName>
        <fullName evidence="7">Basal body L-ring protein</fullName>
    </alternativeName>
</protein>
<dbReference type="PRINTS" id="PR01008">
    <property type="entry name" value="FLGLRINGFLGH"/>
</dbReference>
<keyword evidence="4 7" id="KW-0472">Membrane</keyword>
<dbReference type="Pfam" id="PF02107">
    <property type="entry name" value="FlgH"/>
    <property type="match status" value="1"/>
</dbReference>
<accession>A0A2G1QJV7</accession>
<comment type="caution">
    <text evidence="9">The sequence shown here is derived from an EMBL/GenBank/DDBJ whole genome shotgun (WGS) entry which is preliminary data.</text>
</comment>
<proteinExistence type="inferred from homology"/>
<organism evidence="9 10">
    <name type="scientific">Zhengella mangrovi</name>
    <dbReference type="NCBI Taxonomy" id="1982044"/>
    <lineage>
        <taxon>Bacteria</taxon>
        <taxon>Pseudomonadati</taxon>
        <taxon>Pseudomonadota</taxon>
        <taxon>Alphaproteobacteria</taxon>
        <taxon>Hyphomicrobiales</taxon>
        <taxon>Notoacmeibacteraceae</taxon>
        <taxon>Zhengella</taxon>
    </lineage>
</organism>
<evidence type="ECO:0000256" key="3">
    <source>
        <dbReference type="ARBA" id="ARBA00022729"/>
    </source>
</evidence>
<dbReference type="GO" id="GO:0009427">
    <property type="term" value="C:bacterial-type flagellum basal body, distal rod, L ring"/>
    <property type="evidence" value="ECO:0007669"/>
    <property type="project" value="InterPro"/>
</dbReference>
<dbReference type="RefSeq" id="WP_099307770.1">
    <property type="nucleotide sequence ID" value="NZ_PDVP01000013.1"/>
</dbReference>
<dbReference type="InterPro" id="IPR000527">
    <property type="entry name" value="Flag_Lring"/>
</dbReference>
<evidence type="ECO:0000256" key="1">
    <source>
        <dbReference type="ARBA" id="ARBA00002591"/>
    </source>
</evidence>
<dbReference type="PROSITE" id="PS51257">
    <property type="entry name" value="PROKAR_LIPOPROTEIN"/>
    <property type="match status" value="1"/>
</dbReference>
<dbReference type="HAMAP" id="MF_00415">
    <property type="entry name" value="FlgH"/>
    <property type="match status" value="1"/>
</dbReference>
<gene>
    <name evidence="7" type="primary">flgH</name>
    <name evidence="9" type="ORF">CSC94_18020</name>
</gene>
<dbReference type="GO" id="GO:0003774">
    <property type="term" value="F:cytoskeletal motor activity"/>
    <property type="evidence" value="ECO:0007669"/>
    <property type="project" value="InterPro"/>
</dbReference>
<dbReference type="Proteomes" id="UP000221168">
    <property type="component" value="Unassembled WGS sequence"/>
</dbReference>
<keyword evidence="5 7" id="KW-0975">Bacterial flagellum</keyword>
<dbReference type="AlphaFoldDB" id="A0A2G1QJV7"/>
<name>A0A2G1QJV7_9HYPH</name>
<dbReference type="PANTHER" id="PTHR34933">
    <property type="entry name" value="FLAGELLAR L-RING PROTEIN"/>
    <property type="match status" value="1"/>
</dbReference>
<evidence type="ECO:0000256" key="7">
    <source>
        <dbReference type="HAMAP-Rule" id="MF_00415"/>
    </source>
</evidence>
<sequence>MRTFLHSVAITGALLVMAGCSQTVSEMGRPPNMSPVGAGVEDGMLAYKSYPDKPAASTSRYSLWDDRAHNLYRSSRALQDGDVLTVLISINDNAKFQNKSARSRKNKRDIGLSAGFDVGGAGSSASANANLTGGSDYTGDGSTVRSENLSLSIAALVVRVLANGNLFIQGSQEVRVNNELRILTIAGIVRPDDIGPDNTIRYERIAEARVTYGGRGRLTEVQQPSWGQRLTDRILPF</sequence>
<comment type="similarity">
    <text evidence="2 7">Belongs to the FlgH family.</text>
</comment>
<evidence type="ECO:0000256" key="8">
    <source>
        <dbReference type="SAM" id="SignalP"/>
    </source>
</evidence>
<comment type="subunit">
    <text evidence="7">The basal body constitutes a major portion of the flagellar organelle and consists of four rings (L,P,S, and M) mounted on a central rod.</text>
</comment>
<keyword evidence="10" id="KW-1185">Reference proteome</keyword>
<keyword evidence="9" id="KW-0966">Cell projection</keyword>
<evidence type="ECO:0000256" key="2">
    <source>
        <dbReference type="ARBA" id="ARBA00006929"/>
    </source>
</evidence>
<dbReference type="OrthoDB" id="9789227at2"/>
<keyword evidence="9" id="KW-0282">Flagellum</keyword>
<keyword evidence="3 7" id="KW-0732">Signal</keyword>
<evidence type="ECO:0000313" key="9">
    <source>
        <dbReference type="EMBL" id="PHP65744.1"/>
    </source>
</evidence>
<evidence type="ECO:0000256" key="6">
    <source>
        <dbReference type="ARBA" id="ARBA00023237"/>
    </source>
</evidence>
<comment type="subcellular location">
    <subcellularLocation>
        <location evidence="7">Cell outer membrane</location>
        <topology evidence="7">Lipid-anchor</topology>
    </subcellularLocation>
    <subcellularLocation>
        <location evidence="7">Bacterial flagellum basal body</location>
    </subcellularLocation>
</comment>
<keyword evidence="9" id="KW-0969">Cilium</keyword>
<reference evidence="9 10" key="1">
    <citation type="submission" date="2017-10" db="EMBL/GenBank/DDBJ databases">
        <title>Sedimentibacterium mangrovi gen. nov., sp. nov., a novel member of family Phyllobacteriacea isolated from mangrove sediment.</title>
        <authorList>
            <person name="Liao H."/>
            <person name="Tian Y."/>
        </authorList>
    </citation>
    <scope>NUCLEOTIDE SEQUENCE [LARGE SCALE GENOMIC DNA]</scope>
    <source>
        <strain evidence="9 10">X9-2-2</strain>
    </source>
</reference>
<evidence type="ECO:0000313" key="10">
    <source>
        <dbReference type="Proteomes" id="UP000221168"/>
    </source>
</evidence>
<dbReference type="EMBL" id="PDVP01000013">
    <property type="protein sequence ID" value="PHP65744.1"/>
    <property type="molecule type" value="Genomic_DNA"/>
</dbReference>
<feature type="chain" id="PRO_5013726779" description="Flagellar L-ring protein" evidence="8">
    <location>
        <begin position="19"/>
        <end position="237"/>
    </location>
</feature>
<comment type="function">
    <text evidence="1 7">Assembles around the rod to form the L-ring and probably protects the motor/basal body from shearing forces during rotation.</text>
</comment>